<evidence type="ECO:0000313" key="3">
    <source>
        <dbReference type="EMBL" id="KAK7205877.1"/>
    </source>
</evidence>
<dbReference type="InterPro" id="IPR002591">
    <property type="entry name" value="Phosphodiest/P_Trfase"/>
</dbReference>
<keyword evidence="2" id="KW-0812">Transmembrane</keyword>
<dbReference type="SUPFAM" id="SSF53649">
    <property type="entry name" value="Alkaline phosphatase-like"/>
    <property type="match status" value="1"/>
</dbReference>
<gene>
    <name evidence="3" type="ORF">BZA70DRAFT_266987</name>
</gene>
<protein>
    <submittedName>
        <fullName evidence="3">Type I phosphodiesterase</fullName>
    </submittedName>
</protein>
<keyword evidence="4" id="KW-1185">Reference proteome</keyword>
<dbReference type="GeneID" id="90036582"/>
<dbReference type="RefSeq" id="XP_064768910.1">
    <property type="nucleotide sequence ID" value="XM_064911070.1"/>
</dbReference>
<dbReference type="PANTHER" id="PTHR10151">
    <property type="entry name" value="ECTONUCLEOTIDE PYROPHOSPHATASE/PHOSPHODIESTERASE"/>
    <property type="match status" value="1"/>
</dbReference>
<comment type="caution">
    <text evidence="3">The sequence shown here is derived from an EMBL/GenBank/DDBJ whole genome shotgun (WGS) entry which is preliminary data.</text>
</comment>
<organism evidence="3 4">
    <name type="scientific">Myxozyma melibiosi</name>
    <dbReference type="NCBI Taxonomy" id="54550"/>
    <lineage>
        <taxon>Eukaryota</taxon>
        <taxon>Fungi</taxon>
        <taxon>Dikarya</taxon>
        <taxon>Ascomycota</taxon>
        <taxon>Saccharomycotina</taxon>
        <taxon>Lipomycetes</taxon>
        <taxon>Lipomycetales</taxon>
        <taxon>Lipomycetaceae</taxon>
        <taxon>Myxozyma</taxon>
    </lineage>
</organism>
<dbReference type="PANTHER" id="PTHR10151:SF120">
    <property type="entry name" value="BIS(5'-ADENOSYL)-TRIPHOSPHATASE"/>
    <property type="match status" value="1"/>
</dbReference>
<feature type="region of interest" description="Disordered" evidence="1">
    <location>
        <begin position="1"/>
        <end position="25"/>
    </location>
</feature>
<feature type="compositionally biased region" description="Acidic residues" evidence="1">
    <location>
        <begin position="10"/>
        <end position="21"/>
    </location>
</feature>
<feature type="transmembrane region" description="Helical" evidence="2">
    <location>
        <begin position="115"/>
        <end position="140"/>
    </location>
</feature>
<dbReference type="Gene3D" id="3.30.1360.180">
    <property type="match status" value="1"/>
</dbReference>
<evidence type="ECO:0000313" key="4">
    <source>
        <dbReference type="Proteomes" id="UP001498771"/>
    </source>
</evidence>
<feature type="region of interest" description="Disordered" evidence="1">
    <location>
        <begin position="610"/>
        <end position="639"/>
    </location>
</feature>
<proteinExistence type="predicted"/>
<sequence>MASKRRDSLDDVDMEGEDITGDYDPHAYDRDVLLQQDYTEKLIHDSSVLRKSALSSSRKKGKGKKSVGFDVATSGSYRKLKDADISPEGESESEVELDAESHLKYLKKRQRRKSCLKSCCFFLVCLLVIGIVGAAGYIAVIKHKFGISSLNPFRNSSGSEVSTTTNSTSKAVLSNGTHDFYPTTIFISLDGFRPDYLTPEYTPTMWEMYSSEYMAPFMYPSFPSVTFPNHYTLVTGLYPSSHGIVGNTFYDPDLQEEFNYHDPSHSIQSKWWGGEPLWVTASKSGVRSAIHMWPGSEAPWGDYTPEFVDKYNGSETLDRKAKRVLGWLDMEVDERPELILCYVPTIDTLGHKYGTLGPEIDSGLSQVDSLIGSIFQGIDDRNLSSVVNVVIVSDHGMASTSNDRLIFLDDLIAPDSVEHTDGWPLFGLRPYSYNTTNQIYSEIVDSREEIKTLGTNETEGLDHWEVYKRDSMPEEWHFGGPSGGKYQDRIAPVWILPEAGWAISTKARFARQNYDFKPKGLHGFNNTHPLMRALFLASGPHFPSGFQAEPFYNTEVYDIICASLNITGADTNGTLGGEPNALPDGWMDPVQFPTYIPNYVASSTSSSAALPSATANPAEVDADNSLDGGSSITDEAGNDDEALDYIADKLDSVTVDINSWLDGMSDGDSDNV</sequence>
<name>A0ABR1F7Y4_9ASCO</name>
<reference evidence="3 4" key="1">
    <citation type="submission" date="2024-03" db="EMBL/GenBank/DDBJ databases">
        <title>Genome-scale model development and genomic sequencing of the oleaginous clade Lipomyces.</title>
        <authorList>
            <consortium name="Lawrence Berkeley National Laboratory"/>
            <person name="Czajka J.J."/>
            <person name="Han Y."/>
            <person name="Kim J."/>
            <person name="Mondo S.J."/>
            <person name="Hofstad B.A."/>
            <person name="Robles A."/>
            <person name="Haridas S."/>
            <person name="Riley R."/>
            <person name="LaButti K."/>
            <person name="Pangilinan J."/>
            <person name="Andreopoulos W."/>
            <person name="Lipzen A."/>
            <person name="Yan J."/>
            <person name="Wang M."/>
            <person name="Ng V."/>
            <person name="Grigoriev I.V."/>
            <person name="Spatafora J.W."/>
            <person name="Magnuson J.K."/>
            <person name="Baker S.E."/>
            <person name="Pomraning K.R."/>
        </authorList>
    </citation>
    <scope>NUCLEOTIDE SEQUENCE [LARGE SCALE GENOMIC DNA]</scope>
    <source>
        <strain evidence="3 4">Phaff 52-87</strain>
    </source>
</reference>
<dbReference type="Proteomes" id="UP001498771">
    <property type="component" value="Unassembled WGS sequence"/>
</dbReference>
<keyword evidence="2" id="KW-0472">Membrane</keyword>
<evidence type="ECO:0000256" key="1">
    <source>
        <dbReference type="SAM" id="MobiDB-lite"/>
    </source>
</evidence>
<dbReference type="CDD" id="cd16018">
    <property type="entry name" value="Enpp"/>
    <property type="match status" value="1"/>
</dbReference>
<dbReference type="Pfam" id="PF01663">
    <property type="entry name" value="Phosphodiest"/>
    <property type="match status" value="1"/>
</dbReference>
<dbReference type="EMBL" id="JBBJBU010000004">
    <property type="protein sequence ID" value="KAK7205877.1"/>
    <property type="molecule type" value="Genomic_DNA"/>
</dbReference>
<evidence type="ECO:0000256" key="2">
    <source>
        <dbReference type="SAM" id="Phobius"/>
    </source>
</evidence>
<keyword evidence="2" id="KW-1133">Transmembrane helix</keyword>
<dbReference type="Gene3D" id="3.40.720.10">
    <property type="entry name" value="Alkaline Phosphatase, subunit A"/>
    <property type="match status" value="1"/>
</dbReference>
<accession>A0ABR1F7Y4</accession>
<dbReference type="InterPro" id="IPR017850">
    <property type="entry name" value="Alkaline_phosphatase_core_sf"/>
</dbReference>